<evidence type="ECO:0000256" key="2">
    <source>
        <dbReference type="SAM" id="MobiDB-lite"/>
    </source>
</evidence>
<reference evidence="4 5" key="1">
    <citation type="submission" date="2016-10" db="EMBL/GenBank/DDBJ databases">
        <authorList>
            <person name="Varghese N."/>
            <person name="Submissions S."/>
        </authorList>
    </citation>
    <scope>NUCLEOTIDE SEQUENCE [LARGE SCALE GENOMIC DNA]</scope>
    <source>
        <strain evidence="4 5">DSM 21822</strain>
    </source>
</reference>
<dbReference type="InterPro" id="IPR036397">
    <property type="entry name" value="RNaseH_sf"/>
</dbReference>
<dbReference type="Pfam" id="PF22483">
    <property type="entry name" value="Mu-transpos_C_2"/>
    <property type="match status" value="1"/>
</dbReference>
<keyword evidence="5" id="KW-1185">Reference proteome</keyword>
<dbReference type="PANTHER" id="PTHR35004">
    <property type="entry name" value="TRANSPOSASE RV3428C-RELATED"/>
    <property type="match status" value="1"/>
</dbReference>
<comment type="similarity">
    <text evidence="1">Belongs to the transposase IS21/IS408/IS1162 family.</text>
</comment>
<dbReference type="InterPro" id="IPR054353">
    <property type="entry name" value="IstA-like_C"/>
</dbReference>
<sequence>MPGKPINDQQMRLYMRERQLYTQKIAAARAGFSERTARRIEADPRPPSQCKPVRGRTVPDPLGDVWKDELEPMLERNAAIRAVTLLRYLQQQYPDRFADSIRRTIERRVRDWRARRGPDKVVIFRQAPVPGQMALSDFTDAGSLGISIAGTPFAHRLYHFVLAYSGWEHAGVVLGGESFTALAEHLQNALWTLGGVPAEHRTDSLSAAFKNLSREQADDITRRYLELCGHYRIKPSPNNPGEAHENGTVEAHHGHLKDALDQALMLRGSRDFASFDSYRHFLDQLVGRRNLRRRDAVRTELASLRPLPQRRTTDFVEIVAPVTRTGGFQACGVFYSAPSRLIGHRLRVHIYDDRIEAFLGNTHVVTHQRARGRGDGRRVHVVDYRHVIHALKRKPMALAGSVYRDGLFPRDEYRRAWIALSEALPRKQACKRMVGLLALAHEEACEAELAGLIAAEVRARRLPDPVELRHRIAGRKRDLPVDVPVVLTPLATYDSLLEARS</sequence>
<protein>
    <submittedName>
        <fullName evidence="4">Integrase core domain-containing protein</fullName>
    </submittedName>
</protein>
<dbReference type="GO" id="GO:0003676">
    <property type="term" value="F:nucleic acid binding"/>
    <property type="evidence" value="ECO:0007669"/>
    <property type="project" value="InterPro"/>
</dbReference>
<feature type="domain" description="Integrase catalytic" evidence="3">
    <location>
        <begin position="126"/>
        <end position="314"/>
    </location>
</feature>
<dbReference type="RefSeq" id="WP_149763952.1">
    <property type="nucleotide sequence ID" value="NZ_BSPE01000013.1"/>
</dbReference>
<evidence type="ECO:0000313" key="5">
    <source>
        <dbReference type="Proteomes" id="UP000323300"/>
    </source>
</evidence>
<dbReference type="PROSITE" id="PS50994">
    <property type="entry name" value="INTEGRASE"/>
    <property type="match status" value="1"/>
</dbReference>
<dbReference type="AlphaFoldDB" id="A0A1I4F3U7"/>
<accession>A0A1I4F3U7</accession>
<gene>
    <name evidence="4" type="ORF">SAMN04488498_13619</name>
</gene>
<dbReference type="GO" id="GO:0015074">
    <property type="term" value="P:DNA integration"/>
    <property type="evidence" value="ECO:0007669"/>
    <property type="project" value="InterPro"/>
</dbReference>
<dbReference type="InterPro" id="IPR012337">
    <property type="entry name" value="RNaseH-like_sf"/>
</dbReference>
<dbReference type="InterPro" id="IPR001584">
    <property type="entry name" value="Integrase_cat-core"/>
</dbReference>
<dbReference type="NCBIfam" id="NF033546">
    <property type="entry name" value="transpos_IS21"/>
    <property type="match status" value="1"/>
</dbReference>
<evidence type="ECO:0000256" key="1">
    <source>
        <dbReference type="ARBA" id="ARBA00009277"/>
    </source>
</evidence>
<evidence type="ECO:0000259" key="3">
    <source>
        <dbReference type="PROSITE" id="PS50994"/>
    </source>
</evidence>
<name>A0A1I4F3U7_9HYPH</name>
<dbReference type="Gene3D" id="3.30.420.10">
    <property type="entry name" value="Ribonuclease H-like superfamily/Ribonuclease H"/>
    <property type="match status" value="1"/>
</dbReference>
<feature type="region of interest" description="Disordered" evidence="2">
    <location>
        <begin position="36"/>
        <end position="57"/>
    </location>
</feature>
<proteinExistence type="inferred from homology"/>
<dbReference type="EMBL" id="FOSL01000036">
    <property type="protein sequence ID" value="SFL12604.1"/>
    <property type="molecule type" value="Genomic_DNA"/>
</dbReference>
<dbReference type="OrthoDB" id="525881at2"/>
<organism evidence="4 5">
    <name type="scientific">Neomesorhizobium albiziae</name>
    <dbReference type="NCBI Taxonomy" id="335020"/>
    <lineage>
        <taxon>Bacteria</taxon>
        <taxon>Pseudomonadati</taxon>
        <taxon>Pseudomonadota</taxon>
        <taxon>Alphaproteobacteria</taxon>
        <taxon>Hyphomicrobiales</taxon>
        <taxon>Phyllobacteriaceae</taxon>
        <taxon>Neomesorhizobium</taxon>
    </lineage>
</organism>
<dbReference type="PANTHER" id="PTHR35004:SF7">
    <property type="entry name" value="INTEGRASE PROTEIN"/>
    <property type="match status" value="1"/>
</dbReference>
<dbReference type="Proteomes" id="UP000323300">
    <property type="component" value="Unassembled WGS sequence"/>
</dbReference>
<evidence type="ECO:0000313" key="4">
    <source>
        <dbReference type="EMBL" id="SFL12604.1"/>
    </source>
</evidence>
<dbReference type="SUPFAM" id="SSF53098">
    <property type="entry name" value="Ribonuclease H-like"/>
    <property type="match status" value="1"/>
</dbReference>